<comment type="caution">
    <text evidence="1">The sequence shown here is derived from an EMBL/GenBank/DDBJ whole genome shotgun (WGS) entry which is preliminary data.</text>
</comment>
<proteinExistence type="predicted"/>
<evidence type="ECO:0000313" key="1">
    <source>
        <dbReference type="EMBL" id="KAK6966388.1"/>
    </source>
</evidence>
<organism evidence="1 2">
    <name type="scientific">Favolaschia claudopus</name>
    <dbReference type="NCBI Taxonomy" id="2862362"/>
    <lineage>
        <taxon>Eukaryota</taxon>
        <taxon>Fungi</taxon>
        <taxon>Dikarya</taxon>
        <taxon>Basidiomycota</taxon>
        <taxon>Agaricomycotina</taxon>
        <taxon>Agaricomycetes</taxon>
        <taxon>Agaricomycetidae</taxon>
        <taxon>Agaricales</taxon>
        <taxon>Marasmiineae</taxon>
        <taxon>Mycenaceae</taxon>
        <taxon>Favolaschia</taxon>
    </lineage>
</organism>
<protein>
    <submittedName>
        <fullName evidence="1">Uncharacterized protein</fullName>
    </submittedName>
</protein>
<dbReference type="AlphaFoldDB" id="A0AAV9YZG6"/>
<evidence type="ECO:0000313" key="2">
    <source>
        <dbReference type="Proteomes" id="UP001362999"/>
    </source>
</evidence>
<name>A0AAV9YZG6_9AGAR</name>
<reference evidence="1 2" key="1">
    <citation type="journal article" date="2024" name="J Genomics">
        <title>Draft genome sequencing and assembly of Favolaschia claudopus CIRM-BRFM 2984 isolated from oak limbs.</title>
        <authorList>
            <person name="Navarro D."/>
            <person name="Drula E."/>
            <person name="Chaduli D."/>
            <person name="Cazenave R."/>
            <person name="Ahrendt S."/>
            <person name="Wang J."/>
            <person name="Lipzen A."/>
            <person name="Daum C."/>
            <person name="Barry K."/>
            <person name="Grigoriev I.V."/>
            <person name="Favel A."/>
            <person name="Rosso M.N."/>
            <person name="Martin F."/>
        </authorList>
    </citation>
    <scope>NUCLEOTIDE SEQUENCE [LARGE SCALE GENOMIC DNA]</scope>
    <source>
        <strain evidence="1 2">CIRM-BRFM 2984</strain>
    </source>
</reference>
<keyword evidence="2" id="KW-1185">Reference proteome</keyword>
<accession>A0AAV9YZG6</accession>
<gene>
    <name evidence="1" type="ORF">R3P38DRAFT_3246341</name>
</gene>
<dbReference type="EMBL" id="JAWWNJ010000278">
    <property type="protein sequence ID" value="KAK6966388.1"/>
    <property type="molecule type" value="Genomic_DNA"/>
</dbReference>
<dbReference type="Proteomes" id="UP001362999">
    <property type="component" value="Unassembled WGS sequence"/>
</dbReference>
<sequence>MVIVLAYPNNVYDTKYCDEYDEQHEALEPSDFPVQYQSLSRAFHDAHSSVFNHCGPEAVPFPYTRIGNEAHVTAAGSSFSTDVLTPTSEDWLPILCPPSSPVSTPSTPSLDDSYALEQLGFRAPGILLLRSYSTSVFRQLLFATPADAVEYINSARILYHYYLHWIADAIRLSIQFGYQTAWHWGLPLSVSHTEFLHCVTRNVYKTLEKYMSHHIRRNEMDFCMHPFASSFTILIICAVCSSLFTTEEEAEALLFINHADRSNVTMFPMEFEHDPAEQLLRVHLAELNCTTATLSLMVAQNRP</sequence>